<reference evidence="8" key="1">
    <citation type="journal article" date="2014" name="Genome Biol. Evol.">
        <title>The secreted proteins of Achlya hypogyna and Thraustotheca clavata identify the ancestral oomycete secretome and reveal gene acquisitions by horizontal gene transfer.</title>
        <authorList>
            <person name="Misner I."/>
            <person name="Blouin N."/>
            <person name="Leonard G."/>
            <person name="Richards T.A."/>
            <person name="Lane C.E."/>
        </authorList>
    </citation>
    <scope>NUCLEOTIDE SEQUENCE</scope>
    <source>
        <strain evidence="8">ATCC 48635</strain>
    </source>
</reference>
<keyword evidence="6" id="KW-0732">Signal</keyword>
<keyword evidence="3" id="KW-0067">ATP-binding</keyword>
<dbReference type="CDD" id="cd10230">
    <property type="entry name" value="ASKHA_NBD_HSP70_HYOU1"/>
    <property type="match status" value="1"/>
</dbReference>
<feature type="compositionally biased region" description="Basic and acidic residues" evidence="5">
    <location>
        <begin position="562"/>
        <end position="578"/>
    </location>
</feature>
<feature type="chain" id="PRO_5002038086" evidence="6">
    <location>
        <begin position="21"/>
        <end position="990"/>
    </location>
</feature>
<dbReference type="Gene3D" id="3.90.640.10">
    <property type="entry name" value="Actin, Chain A, domain 4"/>
    <property type="match status" value="1"/>
</dbReference>
<dbReference type="SMART" id="SM01273">
    <property type="entry name" value="Mago-bind"/>
    <property type="match status" value="1"/>
</dbReference>
<dbReference type="Gene3D" id="3.30.420.40">
    <property type="match status" value="2"/>
</dbReference>
<dbReference type="GO" id="GO:0030968">
    <property type="term" value="P:endoplasmic reticulum unfolded protein response"/>
    <property type="evidence" value="ECO:0007669"/>
    <property type="project" value="TreeGrafter"/>
</dbReference>
<dbReference type="InterPro" id="IPR043129">
    <property type="entry name" value="ATPase_NBD"/>
</dbReference>
<organism evidence="8">
    <name type="scientific">Achlya hypogyna</name>
    <name type="common">Oomycete</name>
    <name type="synonym">Protoachlya hypogyna</name>
    <dbReference type="NCBI Taxonomy" id="1202772"/>
    <lineage>
        <taxon>Eukaryota</taxon>
        <taxon>Sar</taxon>
        <taxon>Stramenopiles</taxon>
        <taxon>Oomycota</taxon>
        <taxon>Saprolegniomycetes</taxon>
        <taxon>Saprolegniales</taxon>
        <taxon>Achlyaceae</taxon>
        <taxon>Achlya</taxon>
    </lineage>
</organism>
<feature type="domain" description="WIBG Mago-binding" evidence="7">
    <location>
        <begin position="888"/>
        <end position="914"/>
    </location>
</feature>
<feature type="compositionally biased region" description="Basic and acidic residues" evidence="5">
    <location>
        <begin position="844"/>
        <end position="853"/>
    </location>
</feature>
<dbReference type="InterPro" id="IPR015362">
    <property type="entry name" value="WIBG_mago-bd"/>
</dbReference>
<evidence type="ECO:0000256" key="1">
    <source>
        <dbReference type="ARBA" id="ARBA00022741"/>
    </source>
</evidence>
<feature type="signal peptide" evidence="6">
    <location>
        <begin position="1"/>
        <end position="20"/>
    </location>
</feature>
<dbReference type="PRINTS" id="PR00301">
    <property type="entry name" value="HEATSHOCK70"/>
</dbReference>
<dbReference type="Pfam" id="PF09282">
    <property type="entry name" value="Mago-bind"/>
    <property type="match status" value="1"/>
</dbReference>
<dbReference type="AlphaFoldDB" id="A0A0A7CMW8"/>
<dbReference type="SUPFAM" id="SSF53067">
    <property type="entry name" value="Actin-like ATPase domain"/>
    <property type="match status" value="2"/>
</dbReference>
<dbReference type="InterPro" id="IPR036348">
    <property type="entry name" value="WIBG_N_sf"/>
</dbReference>
<name>A0A0A7CMW8_ACHHY</name>
<evidence type="ECO:0000256" key="3">
    <source>
        <dbReference type="ARBA" id="ARBA00022840"/>
    </source>
</evidence>
<feature type="region of interest" description="Disordered" evidence="5">
    <location>
        <begin position="836"/>
        <end position="873"/>
    </location>
</feature>
<evidence type="ECO:0000259" key="7">
    <source>
        <dbReference type="SMART" id="SM01273"/>
    </source>
</evidence>
<keyword evidence="4" id="KW-0143">Chaperone</keyword>
<dbReference type="FunFam" id="3.90.640.10:FF:000004">
    <property type="entry name" value="Heat shock 70 kDa protein 4"/>
    <property type="match status" value="1"/>
</dbReference>
<dbReference type="PANTHER" id="PTHR45639">
    <property type="entry name" value="HSC70CB, ISOFORM G-RELATED"/>
    <property type="match status" value="1"/>
</dbReference>
<feature type="compositionally biased region" description="Basic and acidic residues" evidence="5">
    <location>
        <begin position="586"/>
        <end position="596"/>
    </location>
</feature>
<dbReference type="SUPFAM" id="SSF101931">
    <property type="entry name" value="Pym (Within the bgcn gene intron protein, WIBG), N-terminal domain"/>
    <property type="match status" value="1"/>
</dbReference>
<dbReference type="InterPro" id="IPR029047">
    <property type="entry name" value="HSP70_peptide-bd_sf"/>
</dbReference>
<dbReference type="Gene3D" id="1.20.1270.10">
    <property type="match status" value="1"/>
</dbReference>
<dbReference type="Gene3D" id="3.30.30.30">
    <property type="match status" value="1"/>
</dbReference>
<dbReference type="SUPFAM" id="SSF100934">
    <property type="entry name" value="Heat shock protein 70kD (HSP70), C-terminal subdomain"/>
    <property type="match status" value="1"/>
</dbReference>
<evidence type="ECO:0000313" key="8">
    <source>
        <dbReference type="EMBL" id="AIG55871.1"/>
    </source>
</evidence>
<keyword evidence="1" id="KW-0547">Nucleotide-binding</keyword>
<dbReference type="Gene3D" id="2.60.34.10">
    <property type="entry name" value="Substrate Binding Domain Of DNAk, Chain A, domain 1"/>
    <property type="match status" value="1"/>
</dbReference>
<dbReference type="GO" id="GO:0140662">
    <property type="term" value="F:ATP-dependent protein folding chaperone"/>
    <property type="evidence" value="ECO:0007669"/>
    <property type="project" value="InterPro"/>
</dbReference>
<protein>
    <submittedName>
        <fullName evidence="8">Secreted protein</fullName>
    </submittedName>
</protein>
<dbReference type="EMBL" id="KM038410">
    <property type="protein sequence ID" value="AIG55871.1"/>
    <property type="molecule type" value="Genomic_DNA"/>
</dbReference>
<proteinExistence type="predicted"/>
<evidence type="ECO:0000256" key="6">
    <source>
        <dbReference type="SAM" id="SignalP"/>
    </source>
</evidence>
<feature type="region of interest" description="Disordered" evidence="5">
    <location>
        <begin position="909"/>
        <end position="990"/>
    </location>
</feature>
<keyword evidence="2" id="KW-0256">Endoplasmic reticulum</keyword>
<feature type="region of interest" description="Disordered" evidence="5">
    <location>
        <begin position="556"/>
        <end position="610"/>
    </location>
</feature>
<dbReference type="GO" id="GO:0005524">
    <property type="term" value="F:ATP binding"/>
    <property type="evidence" value="ECO:0007669"/>
    <property type="project" value="UniProtKB-KW"/>
</dbReference>
<dbReference type="Pfam" id="PF00012">
    <property type="entry name" value="HSP70"/>
    <property type="match status" value="1"/>
</dbReference>
<evidence type="ECO:0000256" key="2">
    <source>
        <dbReference type="ARBA" id="ARBA00022824"/>
    </source>
</evidence>
<dbReference type="GO" id="GO:0034663">
    <property type="term" value="C:endoplasmic reticulum chaperone complex"/>
    <property type="evidence" value="ECO:0007669"/>
    <property type="project" value="TreeGrafter"/>
</dbReference>
<accession>A0A0A7CMW8</accession>
<sequence length="990" mass="108297">MRLCYLLPLLLAALIHGVASSVAGVDFGGEFFKIALVKPGRPFEIVTNVHSKRKTETIVSFNGEERVYGADAMNIEVRRPQVAYSQIRRFLGTTMEHPMVASLTENEYFPYTLTSNLTRGSVALKHNAEYTFHAEELAAMVFGHAKQITNDFAESSVKDWVITVPMYFAEPQRQAIIDAAEIAGVRVLSLVDENTAAALHHAVDYSAPEPNTPERIMYYNMGSTSLQVSIVEYNTRVVPDGFKKNKTIVEFEVLSKAWDETLGGAAFDLRLAEKFASEFNAKLKTGEDVRQIPRAMAKLRAAARKTKIVLSANEAIPVIVPSLHADLDYKGEASRAEFEKIAADLFARVLGPAESALSQAGLTVADLHAVEIIGGGVRIPKIQTLLTDFVQRDLGRRLNGDEAMALGAAFNAANLSTSFRVRHIGMTDIASFPVGVRLVDLEAHAADDDHPEAKHWVKRAALFGERQKLNVKKSVSFSHAEDVSCTFRYDKPSALPEGVSAIISRYNITGIEAFAKQMADKQLGEPKVTLSFSLDASGLATIVKAEATLEEEIEVPAPTKKAAKDAKKAASDSSKADDDSGSDAAEDAKADAKVDSETEDKADDKEAAPEMIKKKKVHRVALTVVRADAAHRPEAGMAILPMTFRDKKDSIAMLAAMDKADGVRKANAEAKNRLEAFVYESREYLSSHEDVLEAVTTAAQREALSSAVDATEEWLYDDGDDLEAKAYNDRLAGMRTQLDDMVFRVTELTALPEAVAKVQQYAISTIDLMAQWIDVKPQVTEEERADILAKVSELKDWLKEQQAAQDALPKHETPVLTSAQIVKKIQNIKKLVSTLSKKKPLPKPTEEPKKDDEAAPEATAEPTPEPTPEATEDAHTDELLAASLGTDGEVVIPSTQRADGTFRKEIKIRKGFVPQDEQPLYRPRSLRQAASAAVTPPARGSSRNGQHSHVGGSNDAVSRRKPRTNGRETTAAATTTPELAHPNRRRHIEL</sequence>
<evidence type="ECO:0000256" key="4">
    <source>
        <dbReference type="ARBA" id="ARBA00023186"/>
    </source>
</evidence>
<dbReference type="PANTHER" id="PTHR45639:SF3">
    <property type="entry name" value="HYPOXIA UP-REGULATED PROTEIN 1"/>
    <property type="match status" value="1"/>
</dbReference>
<dbReference type="InterPro" id="IPR013126">
    <property type="entry name" value="Hsp_70_fam"/>
</dbReference>
<dbReference type="InterPro" id="IPR029048">
    <property type="entry name" value="HSP70_C_sf"/>
</dbReference>
<evidence type="ECO:0000256" key="5">
    <source>
        <dbReference type="SAM" id="MobiDB-lite"/>
    </source>
</evidence>